<proteinExistence type="predicted"/>
<dbReference type="AlphaFoldDB" id="A0A8B8J1S3"/>
<protein>
    <submittedName>
        <fullName evidence="2">Brefeldin A-inhibited guanine nucleotide-exchange protein 1-like</fullName>
    </submittedName>
</protein>
<evidence type="ECO:0000313" key="1">
    <source>
        <dbReference type="Proteomes" id="UP000228380"/>
    </source>
</evidence>
<sequence>MVSDVVRVTSVIRMQMQRDAFCYICMAKFAYLHSAADMKHEIVDAVKVPHDDYYKQKSAVSSLLSCGPLLIKTISKQGLKMSDNWVPTKLNHDDYHDSQVCRSN</sequence>
<name>A0A8B8J1S3_PHODC</name>
<keyword evidence="1" id="KW-1185">Reference proteome</keyword>
<accession>A0A8B8J1S3</accession>
<evidence type="ECO:0000313" key="2">
    <source>
        <dbReference type="RefSeq" id="XP_026658473.1"/>
    </source>
</evidence>
<reference evidence="1" key="1">
    <citation type="journal article" date="2019" name="Nat. Commun.">
        <title>Genome-wide association mapping of date palm fruit traits.</title>
        <authorList>
            <person name="Hazzouri K.M."/>
            <person name="Gros-Balthazard M."/>
            <person name="Flowers J.M."/>
            <person name="Copetti D."/>
            <person name="Lemansour A."/>
            <person name="Lebrun M."/>
            <person name="Masmoudi K."/>
            <person name="Ferrand S."/>
            <person name="Dhar M.I."/>
            <person name="Fresquez Z.A."/>
            <person name="Rosas U."/>
            <person name="Zhang J."/>
            <person name="Talag J."/>
            <person name="Lee S."/>
            <person name="Kudrna D."/>
            <person name="Powell R.F."/>
            <person name="Leitch I.J."/>
            <person name="Krueger R.R."/>
            <person name="Wing R.A."/>
            <person name="Amiri K.M.A."/>
            <person name="Purugganan M.D."/>
        </authorList>
    </citation>
    <scope>NUCLEOTIDE SEQUENCE [LARGE SCALE GENOMIC DNA]</scope>
    <source>
        <strain evidence="1">cv. Khalas</strain>
    </source>
</reference>
<dbReference type="Proteomes" id="UP000228380">
    <property type="component" value="Chromosome 7"/>
</dbReference>
<reference evidence="2" key="2">
    <citation type="submission" date="2025-08" db="UniProtKB">
        <authorList>
            <consortium name="RefSeq"/>
        </authorList>
    </citation>
    <scope>IDENTIFICATION</scope>
    <source>
        <tissue evidence="2">Young leaves</tissue>
    </source>
</reference>
<dbReference type="KEGG" id="pda:103702272"/>
<dbReference type="RefSeq" id="XP_026658473.1">
    <property type="nucleotide sequence ID" value="XM_026802672.2"/>
</dbReference>
<dbReference type="GeneID" id="103702272"/>
<gene>
    <name evidence="2" type="primary">LOC103702272</name>
</gene>
<organism evidence="1 2">
    <name type="scientific">Phoenix dactylifera</name>
    <name type="common">Date palm</name>
    <dbReference type="NCBI Taxonomy" id="42345"/>
    <lineage>
        <taxon>Eukaryota</taxon>
        <taxon>Viridiplantae</taxon>
        <taxon>Streptophyta</taxon>
        <taxon>Embryophyta</taxon>
        <taxon>Tracheophyta</taxon>
        <taxon>Spermatophyta</taxon>
        <taxon>Magnoliopsida</taxon>
        <taxon>Liliopsida</taxon>
        <taxon>Arecaceae</taxon>
        <taxon>Coryphoideae</taxon>
        <taxon>Phoeniceae</taxon>
        <taxon>Phoenix</taxon>
    </lineage>
</organism>